<evidence type="ECO:0000256" key="4">
    <source>
        <dbReference type="ARBA" id="ARBA00022989"/>
    </source>
</evidence>
<comment type="subcellular location">
    <subcellularLocation>
        <location evidence="1">Cell membrane</location>
        <topology evidence="1">Multi-pass membrane protein</topology>
    </subcellularLocation>
</comment>
<sequence>MSPYVKALPLILAGVLLNAFAQIAMKKGLQAVGGMTWDLPSLFRLGLNPWTLTCLGCYALSVVLWAGALNLVEVNYAYPFLALGFLVNALLSQAVLGESIPPLRWGALSLIILGVALQAFTGVAKHS</sequence>
<keyword evidence="8" id="KW-1185">Reference proteome</keyword>
<keyword evidence="4 6" id="KW-1133">Transmembrane helix</keyword>
<evidence type="ECO:0000256" key="5">
    <source>
        <dbReference type="ARBA" id="ARBA00023136"/>
    </source>
</evidence>
<proteinExistence type="predicted"/>
<feature type="transmembrane region" description="Helical" evidence="6">
    <location>
        <begin position="45"/>
        <end position="69"/>
    </location>
</feature>
<feature type="transmembrane region" description="Helical" evidence="6">
    <location>
        <begin position="76"/>
        <end position="96"/>
    </location>
</feature>
<organism evidence="7 8">
    <name type="scientific">Mesoterricola silvestris</name>
    <dbReference type="NCBI Taxonomy" id="2927979"/>
    <lineage>
        <taxon>Bacteria</taxon>
        <taxon>Pseudomonadati</taxon>
        <taxon>Acidobacteriota</taxon>
        <taxon>Holophagae</taxon>
        <taxon>Holophagales</taxon>
        <taxon>Holophagaceae</taxon>
        <taxon>Mesoterricola</taxon>
    </lineage>
</organism>
<dbReference type="EMBL" id="AP027080">
    <property type="protein sequence ID" value="BDU72095.1"/>
    <property type="molecule type" value="Genomic_DNA"/>
</dbReference>
<dbReference type="AlphaFoldDB" id="A0AA48K8G2"/>
<accession>A0AA48K8G2</accession>
<dbReference type="GO" id="GO:0005886">
    <property type="term" value="C:plasma membrane"/>
    <property type="evidence" value="ECO:0007669"/>
    <property type="project" value="UniProtKB-SubCell"/>
</dbReference>
<evidence type="ECO:0000256" key="6">
    <source>
        <dbReference type="SAM" id="Phobius"/>
    </source>
</evidence>
<dbReference type="KEGG" id="msil:METEAL_12690"/>
<dbReference type="Gene3D" id="1.10.3730.20">
    <property type="match status" value="1"/>
</dbReference>
<protein>
    <submittedName>
        <fullName evidence="7">Transporter</fullName>
    </submittedName>
</protein>
<gene>
    <name evidence="7" type="ORF">METEAL_12690</name>
</gene>
<keyword evidence="2" id="KW-1003">Cell membrane</keyword>
<dbReference type="Proteomes" id="UP001238179">
    <property type="component" value="Chromosome"/>
</dbReference>
<evidence type="ECO:0000256" key="3">
    <source>
        <dbReference type="ARBA" id="ARBA00022692"/>
    </source>
</evidence>
<dbReference type="SUPFAM" id="SSF103481">
    <property type="entry name" value="Multidrug resistance efflux transporter EmrE"/>
    <property type="match status" value="1"/>
</dbReference>
<dbReference type="PANTHER" id="PTHR30561:SF9">
    <property type="entry name" value="4-AMINO-4-DEOXY-L-ARABINOSE-PHOSPHOUNDECAPRENOL FLIPPASE SUBUNIT ARNF-RELATED"/>
    <property type="match status" value="1"/>
</dbReference>
<dbReference type="PANTHER" id="PTHR30561">
    <property type="entry name" value="SMR FAMILY PROTON-DEPENDENT DRUG EFFLUX TRANSPORTER SUGE"/>
    <property type="match status" value="1"/>
</dbReference>
<feature type="transmembrane region" description="Helical" evidence="6">
    <location>
        <begin position="102"/>
        <end position="124"/>
    </location>
</feature>
<evidence type="ECO:0000313" key="8">
    <source>
        <dbReference type="Proteomes" id="UP001238179"/>
    </source>
</evidence>
<keyword evidence="5 6" id="KW-0472">Membrane</keyword>
<evidence type="ECO:0000313" key="7">
    <source>
        <dbReference type="EMBL" id="BDU72095.1"/>
    </source>
</evidence>
<dbReference type="RefSeq" id="WP_316415001.1">
    <property type="nucleotide sequence ID" value="NZ_AP027080.1"/>
</dbReference>
<reference evidence="8" key="1">
    <citation type="journal article" date="2023" name="Int. J. Syst. Evol. Microbiol.">
        <title>Mesoterricola silvestris gen. nov., sp. nov., Mesoterricola sediminis sp. nov., Geothrix oryzae sp. nov., Geothrix edaphica sp. nov., Geothrix rubra sp. nov., and Geothrix limicola sp. nov., six novel members of Acidobacteriota isolated from soils.</title>
        <authorList>
            <person name="Itoh H."/>
            <person name="Sugisawa Y."/>
            <person name="Mise K."/>
            <person name="Xu Z."/>
            <person name="Kuniyasu M."/>
            <person name="Ushijima N."/>
            <person name="Kawano K."/>
            <person name="Kobayashi E."/>
            <person name="Shiratori Y."/>
            <person name="Masuda Y."/>
            <person name="Senoo K."/>
        </authorList>
    </citation>
    <scope>NUCLEOTIDE SEQUENCE [LARGE SCALE GENOMIC DNA]</scope>
    <source>
        <strain evidence="8">W79</strain>
    </source>
</reference>
<keyword evidence="3 6" id="KW-0812">Transmembrane</keyword>
<name>A0AA48K8G2_9BACT</name>
<evidence type="ECO:0000256" key="2">
    <source>
        <dbReference type="ARBA" id="ARBA00022475"/>
    </source>
</evidence>
<dbReference type="InterPro" id="IPR000390">
    <property type="entry name" value="Small_drug/metabolite_transptr"/>
</dbReference>
<dbReference type="GO" id="GO:0022857">
    <property type="term" value="F:transmembrane transporter activity"/>
    <property type="evidence" value="ECO:0007669"/>
    <property type="project" value="InterPro"/>
</dbReference>
<evidence type="ECO:0000256" key="1">
    <source>
        <dbReference type="ARBA" id="ARBA00004651"/>
    </source>
</evidence>
<dbReference type="InterPro" id="IPR037185">
    <property type="entry name" value="EmrE-like"/>
</dbReference>